<dbReference type="PANTHER" id="PTHR12684">
    <property type="entry name" value="PUTATIVE PHOSPHOTRANSFERASE"/>
    <property type="match status" value="1"/>
</dbReference>
<dbReference type="InterPro" id="IPR042080">
    <property type="entry name" value="RNA_2'-PTrans_N"/>
</dbReference>
<dbReference type="STRING" id="1798183.GA0061080_105626"/>
<evidence type="ECO:0000256" key="2">
    <source>
        <dbReference type="ARBA" id="ARBA00022679"/>
    </source>
</evidence>
<dbReference type="EMBL" id="FMBA01000056">
    <property type="protein sequence ID" value="SCC25386.1"/>
    <property type="molecule type" value="Genomic_DNA"/>
</dbReference>
<dbReference type="HAMAP" id="MF_00299">
    <property type="entry name" value="KptA"/>
    <property type="match status" value="1"/>
</dbReference>
<dbReference type="Gene3D" id="3.20.170.30">
    <property type="match status" value="1"/>
</dbReference>
<gene>
    <name evidence="5" type="primary">kptA</name>
    <name evidence="6" type="ORF">GA0061080_105626</name>
</gene>
<dbReference type="OrthoDB" id="4537997at2"/>
<dbReference type="GO" id="GO:0000215">
    <property type="term" value="F:tRNA 2'-phosphotransferase activity"/>
    <property type="evidence" value="ECO:0007669"/>
    <property type="project" value="TreeGrafter"/>
</dbReference>
<dbReference type="RefSeq" id="WP_091125366.1">
    <property type="nucleotide sequence ID" value="NZ_FMBA01000056.1"/>
</dbReference>
<proteinExistence type="inferred from homology"/>
<dbReference type="SUPFAM" id="SSF56399">
    <property type="entry name" value="ADP-ribosylation"/>
    <property type="match status" value="1"/>
</dbReference>
<protein>
    <recommendedName>
        <fullName evidence="5">Probable RNA 2'-phosphotransferase</fullName>
        <ecNumber evidence="5">2.7.1.-</ecNumber>
    </recommendedName>
</protein>
<comment type="function">
    <text evidence="4 5">Removes the 2'-phosphate from RNA via an intermediate in which the phosphate is ADP-ribosylated by NAD followed by a presumed transesterification to release the RNA and generate ADP-ribose 1''-2''-cyclic phosphate (APPR&gt;P). May function as an ADP-ribosylase.</text>
</comment>
<dbReference type="Proteomes" id="UP000199698">
    <property type="component" value="Unassembled WGS sequence"/>
</dbReference>
<dbReference type="InterPro" id="IPR042081">
    <property type="entry name" value="RNA_2'-PTrans_C"/>
</dbReference>
<comment type="similarity">
    <text evidence="1 5">Belongs to the KptA/TPT1 family.</text>
</comment>
<reference evidence="7" key="1">
    <citation type="submission" date="2016-08" db="EMBL/GenBank/DDBJ databases">
        <authorList>
            <person name="Varghese N."/>
            <person name="Submissions Spin"/>
        </authorList>
    </citation>
    <scope>NUCLEOTIDE SEQUENCE [LARGE SCALE GENOMIC DNA]</scope>
    <source>
        <strain evidence="7">R-53144</strain>
    </source>
</reference>
<evidence type="ECO:0000256" key="5">
    <source>
        <dbReference type="HAMAP-Rule" id="MF_00299"/>
    </source>
</evidence>
<dbReference type="Pfam" id="PF01885">
    <property type="entry name" value="PTS_2-RNA"/>
    <property type="match status" value="1"/>
</dbReference>
<dbReference type="NCBIfam" id="NF002014">
    <property type="entry name" value="PRK00819.1-4"/>
    <property type="match status" value="1"/>
</dbReference>
<dbReference type="EC" id="2.7.1.-" evidence="5"/>
<keyword evidence="2 5" id="KW-0808">Transferase</keyword>
<evidence type="ECO:0000313" key="6">
    <source>
        <dbReference type="EMBL" id="SCC25386.1"/>
    </source>
</evidence>
<dbReference type="NCBIfam" id="NF002012">
    <property type="entry name" value="PRK00819.1-1"/>
    <property type="match status" value="1"/>
</dbReference>
<sequence>MNYQLNKTSKFLSYILRHQPEAIGITLDTEGWVDINVLLLQANQHGESLTKELIEEVVKTSDKRRFMISEDGLKIRAAQGHSTQQVKIKYVEQVPPEFLYHGTATRFIDSIKKQGLIAGDRHYVHLSINEQTANAVGKRHGKPVVLKVKALLMHQQGFKFYLADNGVWLTNNVHTGFLIFD</sequence>
<dbReference type="PANTHER" id="PTHR12684:SF2">
    <property type="entry name" value="TRNA 2'-PHOSPHOTRANSFERASE 1"/>
    <property type="match status" value="1"/>
</dbReference>
<dbReference type="GO" id="GO:0003950">
    <property type="term" value="F:NAD+ poly-ADP-ribosyltransferase activity"/>
    <property type="evidence" value="ECO:0007669"/>
    <property type="project" value="InterPro"/>
</dbReference>
<evidence type="ECO:0000313" key="7">
    <source>
        <dbReference type="Proteomes" id="UP000199698"/>
    </source>
</evidence>
<evidence type="ECO:0000256" key="1">
    <source>
        <dbReference type="ARBA" id="ARBA00009836"/>
    </source>
</evidence>
<dbReference type="InterPro" id="IPR022928">
    <property type="entry name" value="RNA_2'-PTrans_KptA"/>
</dbReference>
<dbReference type="AlphaFoldDB" id="A0A1C4D270"/>
<keyword evidence="3 5" id="KW-0520">NAD</keyword>
<dbReference type="Gene3D" id="1.10.10.970">
    <property type="entry name" value="RNA 2'-phosphotransferase, Tpt1/KptA family, N-terminal domain"/>
    <property type="match status" value="1"/>
</dbReference>
<accession>A0A1C4D270</accession>
<dbReference type="GO" id="GO:0006388">
    <property type="term" value="P:tRNA splicing, via endonucleolytic cleavage and ligation"/>
    <property type="evidence" value="ECO:0007669"/>
    <property type="project" value="UniProtKB-UniRule"/>
</dbReference>
<name>A0A1C4D270_9GAMM</name>
<organism evidence="6 7">
    <name type="scientific">Gilliamella intestini</name>
    <dbReference type="NCBI Taxonomy" id="1798183"/>
    <lineage>
        <taxon>Bacteria</taxon>
        <taxon>Pseudomonadati</taxon>
        <taxon>Pseudomonadota</taxon>
        <taxon>Gammaproteobacteria</taxon>
        <taxon>Orbales</taxon>
        <taxon>Orbaceae</taxon>
        <taxon>Gilliamella</taxon>
    </lineage>
</organism>
<evidence type="ECO:0000256" key="3">
    <source>
        <dbReference type="ARBA" id="ARBA00023027"/>
    </source>
</evidence>
<dbReference type="InterPro" id="IPR002745">
    <property type="entry name" value="Ptrans_KptA/Tpt1"/>
</dbReference>
<keyword evidence="7" id="KW-1185">Reference proteome</keyword>
<evidence type="ECO:0000256" key="4">
    <source>
        <dbReference type="ARBA" id="ARBA00025212"/>
    </source>
</evidence>